<dbReference type="FunFam" id="3.30.1330.10:FF:000004">
    <property type="entry name" value="Phosphoribosylformylglycinamidine synthase subunit PurL"/>
    <property type="match status" value="1"/>
</dbReference>
<dbReference type="InterPro" id="IPR016188">
    <property type="entry name" value="PurM-like_N"/>
</dbReference>
<organism evidence="12 13">
    <name type="scientific">Sphingomonas crocodyli</name>
    <dbReference type="NCBI Taxonomy" id="1979270"/>
    <lineage>
        <taxon>Bacteria</taxon>
        <taxon>Pseudomonadati</taxon>
        <taxon>Pseudomonadota</taxon>
        <taxon>Alphaproteobacteria</taxon>
        <taxon>Sphingomonadales</taxon>
        <taxon>Sphingomonadaceae</taxon>
        <taxon>Sphingomonas</taxon>
    </lineage>
</organism>
<keyword evidence="2 8" id="KW-0436">Ligase</keyword>
<feature type="binding site" evidence="8">
    <location>
        <position position="240"/>
    </location>
    <ligand>
        <name>substrate</name>
    </ligand>
</feature>
<evidence type="ECO:0000313" key="12">
    <source>
        <dbReference type="EMBL" id="RVT91164.1"/>
    </source>
</evidence>
<dbReference type="GO" id="GO:0004642">
    <property type="term" value="F:phosphoribosylformylglycinamidine synthase activity"/>
    <property type="evidence" value="ECO:0007669"/>
    <property type="project" value="UniProtKB-UniRule"/>
</dbReference>
<evidence type="ECO:0000259" key="11">
    <source>
        <dbReference type="Pfam" id="PF18072"/>
    </source>
</evidence>
<dbReference type="Proteomes" id="UP000282971">
    <property type="component" value="Unassembled WGS sequence"/>
</dbReference>
<protein>
    <recommendedName>
        <fullName evidence="8">Phosphoribosylformylglycinamidine synthase subunit PurL</fullName>
        <shortName evidence="8">FGAM synthase</shortName>
        <ecNumber evidence="8">6.3.5.3</ecNumber>
    </recommendedName>
    <alternativeName>
        <fullName evidence="8">Formylglycinamide ribonucleotide amidotransferase subunit II</fullName>
        <shortName evidence="8">FGAR amidotransferase II</shortName>
        <shortName evidence="8">FGAR-AT II</shortName>
    </alternativeName>
    <alternativeName>
        <fullName evidence="8">Glutamine amidotransferase PurL</fullName>
    </alternativeName>
    <alternativeName>
        <fullName evidence="8">Phosphoribosylformylglycinamidine synthase subunit II</fullName>
    </alternativeName>
</protein>
<dbReference type="InterPro" id="IPR036921">
    <property type="entry name" value="PurM-like_N_sf"/>
</dbReference>
<dbReference type="NCBIfam" id="NF002290">
    <property type="entry name" value="PRK01213.1"/>
    <property type="match status" value="1"/>
</dbReference>
<dbReference type="SUPFAM" id="SSF55326">
    <property type="entry name" value="PurM N-terminal domain-like"/>
    <property type="match status" value="2"/>
</dbReference>
<dbReference type="PIRSF" id="PIRSF001587">
    <property type="entry name" value="FGAM_synthase_II"/>
    <property type="match status" value="1"/>
</dbReference>
<evidence type="ECO:0000313" key="13">
    <source>
        <dbReference type="Proteomes" id="UP000282971"/>
    </source>
</evidence>
<gene>
    <name evidence="8 12" type="primary">purL</name>
    <name evidence="12" type="ORF">EOD43_16745</name>
</gene>
<feature type="binding site" evidence="8">
    <location>
        <position position="117"/>
    </location>
    <ligand>
        <name>Mg(2+)</name>
        <dbReference type="ChEBI" id="CHEBI:18420"/>
        <label>2</label>
    </ligand>
</feature>
<dbReference type="PANTHER" id="PTHR43555">
    <property type="entry name" value="PHOSPHORIBOSYLFORMYLGLYCINAMIDINE SYNTHASE SUBUNIT PURL"/>
    <property type="match status" value="1"/>
</dbReference>
<comment type="similarity">
    <text evidence="8">Belongs to the FGAMS family.</text>
</comment>
<evidence type="ECO:0000256" key="7">
    <source>
        <dbReference type="ARBA" id="ARBA00022842"/>
    </source>
</evidence>
<name>A0A437M0Y2_9SPHN</name>
<feature type="binding site" evidence="8">
    <location>
        <position position="93"/>
    </location>
    <ligand>
        <name>Mg(2+)</name>
        <dbReference type="ChEBI" id="CHEBI:18420"/>
        <label>1</label>
    </ligand>
</feature>
<feature type="domain" description="PurM-like C-terminal" evidence="10">
    <location>
        <begin position="571"/>
        <end position="704"/>
    </location>
</feature>
<keyword evidence="7 8" id="KW-0460">Magnesium</keyword>
<feature type="domain" description="PurM-like C-terminal" evidence="10">
    <location>
        <begin position="202"/>
        <end position="355"/>
    </location>
</feature>
<feature type="binding site" evidence="8">
    <location>
        <position position="91"/>
    </location>
    <ligand>
        <name>ATP</name>
        <dbReference type="ChEBI" id="CHEBI:30616"/>
    </ligand>
</feature>
<feature type="binding site" evidence="8">
    <location>
        <position position="116"/>
    </location>
    <ligand>
        <name>substrate</name>
    </ligand>
</feature>
<dbReference type="EC" id="6.3.5.3" evidence="8"/>
<feature type="active site" description="Proton acceptor" evidence="8">
    <location>
        <position position="95"/>
    </location>
</feature>
<feature type="active site" evidence="8">
    <location>
        <position position="49"/>
    </location>
</feature>
<dbReference type="Pfam" id="PF02769">
    <property type="entry name" value="AIRS_C"/>
    <property type="match status" value="2"/>
</dbReference>
<dbReference type="HAMAP" id="MF_00420">
    <property type="entry name" value="PurL_2"/>
    <property type="match status" value="1"/>
</dbReference>
<dbReference type="GO" id="GO:0005524">
    <property type="term" value="F:ATP binding"/>
    <property type="evidence" value="ECO:0007669"/>
    <property type="project" value="UniProtKB-UniRule"/>
</dbReference>
<comment type="caution">
    <text evidence="8">Lacks conserved residue(s) required for the propagation of feature annotation.</text>
</comment>
<comment type="subcellular location">
    <subcellularLocation>
        <location evidence="8">Cytoplasm</location>
    </subcellularLocation>
</comment>
<dbReference type="CDD" id="cd02204">
    <property type="entry name" value="PurL_repeat2"/>
    <property type="match status" value="1"/>
</dbReference>
<sequence>MTQNAAAITPEIVAEHGLSPEEYDRLLHALGREPNMVELGIFSVMWSEHCSYKSSRIHLKKLPTTGPQVICGPGENAGVIDIGDGQAAIFKMESHNHPSYIEPYQGAATGVGGILRDVFTMGARPVANMNALRFGRPDHPKMRHLIAGVVHGIGGYGNCVGVPTVGGEVNFHPAYDGNILVNAMTVGIADQDKIFYSAASGVGNPIVYVGSKTGRDGIHGATMASADFGEDSDAKRPTVQVGDPFTEKLLIEACLELMASDAIVAIQDMGAAGLTSSSVEMASKGGVGIELDMNKVPQRETGMTPYEMMLSESQERMLMVLKPGREDFAEAIFRKWELDFAVIGHVTETGRMVLKFNGETVCDIPLGPLADEAPLYDRPWVPTPKREPLGAIAPKGEIGENLLTLMGSPDIASRRWIWEQYDHMVGADTVQRPGGDAAVVRVHDTDKALAISTDCTPRYCFADPVEGGRQAVAEAWRNLTAVGATPLAVTNCLNFANPQRPEIMGQIVGCLEGMSEACIALDFPIVSGNVSLYNESKATGGGSAILPTPAIGGVGLLQDWSKSATIAFKAEGEHIVLIGTEAGDRDGHLGQSLWLRYIYDREDGPPPPVDLAAERRNGDFVRDLILSGTVTACHDISDGGMIVAVTEMALAGGIGAKLGEMSHTRAFGEDQGRYIVTTANSDAVMAAALTAGIPAHRLGTTGGTEVAGVPLADLRSAHEEFFPALMGAAV</sequence>
<feature type="binding site" evidence="8">
    <location>
        <position position="529"/>
    </location>
    <ligand>
        <name>Mg(2+)</name>
        <dbReference type="ChEBI" id="CHEBI:18420"/>
        <label>1</label>
    </ligand>
</feature>
<dbReference type="GO" id="GO:0006189">
    <property type="term" value="P:'de novo' IMP biosynthetic process"/>
    <property type="evidence" value="ECO:0007669"/>
    <property type="project" value="UniProtKB-UniRule"/>
</dbReference>
<feature type="binding site" evidence="8">
    <location>
        <begin position="94"/>
        <end position="97"/>
    </location>
    <ligand>
        <name>substrate</name>
    </ligand>
</feature>
<dbReference type="Gene3D" id="3.30.1330.10">
    <property type="entry name" value="PurM-like, N-terminal domain"/>
    <property type="match status" value="2"/>
</dbReference>
<reference evidence="12 13" key="1">
    <citation type="submission" date="2019-01" db="EMBL/GenBank/DDBJ databases">
        <authorList>
            <person name="Chen W.-M."/>
        </authorList>
    </citation>
    <scope>NUCLEOTIDE SEQUENCE [LARGE SCALE GENOMIC DNA]</scope>
    <source>
        <strain evidence="12 13">CCP-7</strain>
    </source>
</reference>
<feature type="binding site" evidence="8">
    <location>
        <position position="531"/>
    </location>
    <ligand>
        <name>substrate</name>
    </ligand>
</feature>
<dbReference type="InterPro" id="IPR041609">
    <property type="entry name" value="PurL_linker"/>
</dbReference>
<dbReference type="AlphaFoldDB" id="A0A437M0Y2"/>
<feature type="domain" description="Phosphoribosylformylglycinamidine synthase linker" evidence="11">
    <location>
        <begin position="15"/>
        <end position="53"/>
    </location>
</feature>
<dbReference type="InterPro" id="IPR010918">
    <property type="entry name" value="PurM-like_C_dom"/>
</dbReference>
<evidence type="ECO:0000259" key="9">
    <source>
        <dbReference type="Pfam" id="PF00586"/>
    </source>
</evidence>
<dbReference type="OrthoDB" id="9804441at2"/>
<feature type="binding site" evidence="8">
    <location>
        <position position="528"/>
    </location>
    <ligand>
        <name>ATP</name>
        <dbReference type="ChEBI" id="CHEBI:30616"/>
    </ligand>
</feature>
<evidence type="ECO:0000256" key="4">
    <source>
        <dbReference type="ARBA" id="ARBA00022741"/>
    </source>
</evidence>
<evidence type="ECO:0000256" key="8">
    <source>
        <dbReference type="HAMAP-Rule" id="MF_00420"/>
    </source>
</evidence>
<dbReference type="EMBL" id="SACN01000002">
    <property type="protein sequence ID" value="RVT91164.1"/>
    <property type="molecule type" value="Genomic_DNA"/>
</dbReference>
<dbReference type="Pfam" id="PF00586">
    <property type="entry name" value="AIRS"/>
    <property type="match status" value="2"/>
</dbReference>
<keyword evidence="4 8" id="KW-0547">Nucleotide-binding</keyword>
<dbReference type="Gene3D" id="3.90.650.10">
    <property type="entry name" value="PurM-like C-terminal domain"/>
    <property type="match status" value="2"/>
</dbReference>
<keyword evidence="13" id="KW-1185">Reference proteome</keyword>
<keyword evidence="1 8" id="KW-0963">Cytoplasm</keyword>
<feature type="domain" description="PurM-like N-terminal" evidence="9">
    <location>
        <begin position="74"/>
        <end position="189"/>
    </location>
</feature>
<proteinExistence type="inferred from homology"/>
<comment type="pathway">
    <text evidence="8">Purine metabolism; IMP biosynthesis via de novo pathway; 5-amino-1-(5-phospho-D-ribosyl)imidazole from N(2)-formyl-N(1)-(5-phospho-D-ribosyl)glycinamide: step 1/2.</text>
</comment>
<comment type="caution">
    <text evidence="12">The sequence shown here is derived from an EMBL/GenBank/DDBJ whole genome shotgun (WGS) entry which is preliminary data.</text>
</comment>
<dbReference type="UniPathway" id="UPA00074">
    <property type="reaction ID" value="UER00128"/>
</dbReference>
<evidence type="ECO:0000256" key="5">
    <source>
        <dbReference type="ARBA" id="ARBA00022755"/>
    </source>
</evidence>
<keyword evidence="6 8" id="KW-0067">ATP-binding</keyword>
<evidence type="ECO:0000259" key="10">
    <source>
        <dbReference type="Pfam" id="PF02769"/>
    </source>
</evidence>
<dbReference type="Pfam" id="PF18072">
    <property type="entry name" value="FGAR-AT_linker"/>
    <property type="match status" value="1"/>
</dbReference>
<dbReference type="SUPFAM" id="SSF56042">
    <property type="entry name" value="PurM C-terminal domain-like"/>
    <property type="match status" value="2"/>
</dbReference>
<feature type="binding site" evidence="8">
    <location>
        <position position="268"/>
    </location>
    <ligand>
        <name>Mg(2+)</name>
        <dbReference type="ChEBI" id="CHEBI:18420"/>
        <label>2</label>
    </ligand>
</feature>
<dbReference type="GO" id="GO:0005737">
    <property type="term" value="C:cytoplasm"/>
    <property type="evidence" value="ECO:0007669"/>
    <property type="project" value="UniProtKB-SubCell"/>
</dbReference>
<feature type="binding site" evidence="8">
    <location>
        <position position="52"/>
    </location>
    <ligand>
        <name>ATP</name>
        <dbReference type="ChEBI" id="CHEBI:30616"/>
    </ligand>
</feature>
<keyword evidence="3 8" id="KW-0479">Metal-binding</keyword>
<comment type="catalytic activity">
    <reaction evidence="8">
        <text>N(2)-formyl-N(1)-(5-phospho-beta-D-ribosyl)glycinamide + L-glutamine + ATP + H2O = 2-formamido-N(1)-(5-O-phospho-beta-D-ribosyl)acetamidine + L-glutamate + ADP + phosphate + H(+)</text>
        <dbReference type="Rhea" id="RHEA:17129"/>
        <dbReference type="ChEBI" id="CHEBI:15377"/>
        <dbReference type="ChEBI" id="CHEBI:15378"/>
        <dbReference type="ChEBI" id="CHEBI:29985"/>
        <dbReference type="ChEBI" id="CHEBI:30616"/>
        <dbReference type="ChEBI" id="CHEBI:43474"/>
        <dbReference type="ChEBI" id="CHEBI:58359"/>
        <dbReference type="ChEBI" id="CHEBI:147286"/>
        <dbReference type="ChEBI" id="CHEBI:147287"/>
        <dbReference type="ChEBI" id="CHEBI:456216"/>
        <dbReference type="EC" id="6.3.5.3"/>
    </reaction>
</comment>
<feature type="domain" description="PurM-like N-terminal" evidence="9">
    <location>
        <begin position="434"/>
        <end position="556"/>
    </location>
</feature>
<dbReference type="NCBIfam" id="TIGR01736">
    <property type="entry name" value="FGAM_synth_II"/>
    <property type="match status" value="1"/>
</dbReference>
<accession>A0A437M0Y2</accession>
<evidence type="ECO:0000256" key="3">
    <source>
        <dbReference type="ARBA" id="ARBA00022723"/>
    </source>
</evidence>
<dbReference type="GO" id="GO:0000287">
    <property type="term" value="F:magnesium ion binding"/>
    <property type="evidence" value="ECO:0007669"/>
    <property type="project" value="UniProtKB-UniRule"/>
</dbReference>
<dbReference type="InterPro" id="IPR036676">
    <property type="entry name" value="PurM-like_C_sf"/>
</dbReference>
<keyword evidence="5 8" id="KW-0658">Purine biosynthesis</keyword>
<dbReference type="InterPro" id="IPR010074">
    <property type="entry name" value="PRibForGlyAmidine_synth_PurL"/>
</dbReference>
<evidence type="ECO:0000256" key="6">
    <source>
        <dbReference type="ARBA" id="ARBA00022840"/>
    </source>
</evidence>
<evidence type="ECO:0000256" key="1">
    <source>
        <dbReference type="ARBA" id="ARBA00022490"/>
    </source>
</evidence>
<comment type="function">
    <text evidence="8">Part of the phosphoribosylformylglycinamidine synthase complex involved in the purines biosynthetic pathway. Catalyzes the ATP-dependent conversion of formylglycinamide ribonucleotide (FGAR) and glutamine to yield formylglycinamidine ribonucleotide (FGAM) and glutamate. The FGAM synthase complex is composed of three subunits. PurQ produces an ammonia molecule by converting glutamine to glutamate. PurL transfers the ammonia molecule to FGAR to form FGAM in an ATP-dependent manner. PurS interacts with PurQ and PurL and is thought to assist in the transfer of the ammonia molecule from PurQ to PurL.</text>
</comment>
<feature type="binding site" evidence="8">
    <location>
        <begin position="312"/>
        <end position="314"/>
    </location>
    <ligand>
        <name>substrate</name>
    </ligand>
</feature>
<dbReference type="CDD" id="cd02203">
    <property type="entry name" value="PurL_repeat1"/>
    <property type="match status" value="1"/>
</dbReference>
<feature type="binding site" evidence="8">
    <location>
        <position position="491"/>
    </location>
    <ligand>
        <name>ATP</name>
        <dbReference type="ChEBI" id="CHEBI:30616"/>
    </ligand>
</feature>
<evidence type="ECO:0000256" key="2">
    <source>
        <dbReference type="ARBA" id="ARBA00022598"/>
    </source>
</evidence>
<dbReference type="PANTHER" id="PTHR43555:SF1">
    <property type="entry name" value="PHOSPHORIBOSYLFORMYLGLYCINAMIDINE SYNTHASE SUBUNIT PURL"/>
    <property type="match status" value="1"/>
</dbReference>
<dbReference type="RefSeq" id="WP_127745179.1">
    <property type="nucleotide sequence ID" value="NZ_SACN01000002.1"/>
</dbReference>
<comment type="subunit">
    <text evidence="8">Monomer. Part of the FGAM synthase complex composed of 1 PurL, 1 PurQ and 2 PurS subunits.</text>
</comment>